<keyword evidence="3" id="KW-1185">Reference proteome</keyword>
<protein>
    <submittedName>
        <fullName evidence="2">Uncharacterized protein</fullName>
    </submittedName>
</protein>
<evidence type="ECO:0000313" key="3">
    <source>
        <dbReference type="Proteomes" id="UP000297245"/>
    </source>
</evidence>
<proteinExistence type="predicted"/>
<feature type="transmembrane region" description="Helical" evidence="1">
    <location>
        <begin position="23"/>
        <end position="48"/>
    </location>
</feature>
<dbReference type="EMBL" id="ML179810">
    <property type="protein sequence ID" value="THU81432.1"/>
    <property type="molecule type" value="Genomic_DNA"/>
</dbReference>
<evidence type="ECO:0000256" key="1">
    <source>
        <dbReference type="SAM" id="Phobius"/>
    </source>
</evidence>
<feature type="transmembrane region" description="Helical" evidence="1">
    <location>
        <begin position="60"/>
        <end position="90"/>
    </location>
</feature>
<reference evidence="2 3" key="1">
    <citation type="journal article" date="2019" name="Nat. Ecol. Evol.">
        <title>Megaphylogeny resolves global patterns of mushroom evolution.</title>
        <authorList>
            <person name="Varga T."/>
            <person name="Krizsan K."/>
            <person name="Foldi C."/>
            <person name="Dima B."/>
            <person name="Sanchez-Garcia M."/>
            <person name="Sanchez-Ramirez S."/>
            <person name="Szollosi G.J."/>
            <person name="Szarkandi J.G."/>
            <person name="Papp V."/>
            <person name="Albert L."/>
            <person name="Andreopoulos W."/>
            <person name="Angelini C."/>
            <person name="Antonin V."/>
            <person name="Barry K.W."/>
            <person name="Bougher N.L."/>
            <person name="Buchanan P."/>
            <person name="Buyck B."/>
            <person name="Bense V."/>
            <person name="Catcheside P."/>
            <person name="Chovatia M."/>
            <person name="Cooper J."/>
            <person name="Damon W."/>
            <person name="Desjardin D."/>
            <person name="Finy P."/>
            <person name="Geml J."/>
            <person name="Haridas S."/>
            <person name="Hughes K."/>
            <person name="Justo A."/>
            <person name="Karasinski D."/>
            <person name="Kautmanova I."/>
            <person name="Kiss B."/>
            <person name="Kocsube S."/>
            <person name="Kotiranta H."/>
            <person name="LaButti K.M."/>
            <person name="Lechner B.E."/>
            <person name="Liimatainen K."/>
            <person name="Lipzen A."/>
            <person name="Lukacs Z."/>
            <person name="Mihaltcheva S."/>
            <person name="Morgado L.N."/>
            <person name="Niskanen T."/>
            <person name="Noordeloos M.E."/>
            <person name="Ohm R.A."/>
            <person name="Ortiz-Santana B."/>
            <person name="Ovrebo C."/>
            <person name="Racz N."/>
            <person name="Riley R."/>
            <person name="Savchenko A."/>
            <person name="Shiryaev A."/>
            <person name="Soop K."/>
            <person name="Spirin V."/>
            <person name="Szebenyi C."/>
            <person name="Tomsovsky M."/>
            <person name="Tulloss R.E."/>
            <person name="Uehling J."/>
            <person name="Grigoriev I.V."/>
            <person name="Vagvolgyi C."/>
            <person name="Papp T."/>
            <person name="Martin F.M."/>
            <person name="Miettinen O."/>
            <person name="Hibbett D.S."/>
            <person name="Nagy L.G."/>
        </authorList>
    </citation>
    <scope>NUCLEOTIDE SEQUENCE [LARGE SCALE GENOMIC DNA]</scope>
    <source>
        <strain evidence="2 3">CBS 962.96</strain>
    </source>
</reference>
<dbReference type="OrthoDB" id="3174319at2759"/>
<keyword evidence="1" id="KW-0472">Membrane</keyword>
<dbReference type="AlphaFoldDB" id="A0A4S8KZD2"/>
<gene>
    <name evidence="2" type="ORF">K435DRAFT_809087</name>
</gene>
<organism evidence="2 3">
    <name type="scientific">Dendrothele bispora (strain CBS 962.96)</name>
    <dbReference type="NCBI Taxonomy" id="1314807"/>
    <lineage>
        <taxon>Eukaryota</taxon>
        <taxon>Fungi</taxon>
        <taxon>Dikarya</taxon>
        <taxon>Basidiomycota</taxon>
        <taxon>Agaricomycotina</taxon>
        <taxon>Agaricomycetes</taxon>
        <taxon>Agaricomycetidae</taxon>
        <taxon>Agaricales</taxon>
        <taxon>Agaricales incertae sedis</taxon>
        <taxon>Dendrothele</taxon>
    </lineage>
</organism>
<accession>A0A4S8KZD2</accession>
<name>A0A4S8KZD2_DENBC</name>
<keyword evidence="1" id="KW-0812">Transmembrane</keyword>
<dbReference type="Proteomes" id="UP000297245">
    <property type="component" value="Unassembled WGS sequence"/>
</dbReference>
<evidence type="ECO:0000313" key="2">
    <source>
        <dbReference type="EMBL" id="THU81432.1"/>
    </source>
</evidence>
<keyword evidence="1" id="KW-1133">Transmembrane helix</keyword>
<sequence length="215" mass="23889">MHLPQTQTSLSLSDSGLLALKEWILETALGSLLLGVQATLSIVVLYVFVAQGIPLSKARLALSVVIIMMFLASLSSLVMDIEAIIIQILLNGYNPPDSKEAISLVTELEIACNFLGRLNFFMGDMIVVWRAWVLFPQRLPARIALSICLMGSFVFLIRSQWIGYLAVALTLDSTTNITVNVYFQIMPELVSTLNRPFIQFSLSLWLHITITSQQV</sequence>